<sequence>MTTNNKPRQQGGDVRCEGTSFQDLLDFEEVDVPAYLRENTCDYMGDDDIDMSRWISREFHDKEAKKLWPKVWQMTCRADDIPEVGDHHVYEVINESVIVTRTSENEIKGFINSCLHRGRILRDEDGHVKEFKCPFHGATWSLDGEFQGIPCQWDFKHFEEKEMNLPQVKVDTWGGFVFINFDENAISLEEYLAPLPDHFSRFPLQEYYKAVHVQREVRCNWKVGTEAFMESFHTVATHREILTFTGDANSQYDTFGENISRSVTPMGTPSPHLSGVTEEDVMRDILELSGRMALSSSEGQLLPAGVTARKYVAETNRKIYEEASGEDLSDATMAELEDAILYSAFPNFQVWVGYHGNIVYRFIPNGDNHDSCLFDVMILLRHPKGSKKPDSVPVHKLAADQSFTAAEELGALGPVFDQDDGNMPAVQKGMMASKKGTVSLGSYQESRIRHLHQTIDKYLNA</sequence>
<name>A0ABS6VVU3_9GAMM</name>
<evidence type="ECO:0000313" key="3">
    <source>
        <dbReference type="EMBL" id="MBW2942406.1"/>
    </source>
</evidence>
<reference evidence="3" key="1">
    <citation type="submission" date="2021-07" db="EMBL/GenBank/DDBJ databases">
        <title>Zhongshania sp. CAU 1632 isolated from seawater.</title>
        <authorList>
            <person name="Kim W."/>
        </authorList>
    </citation>
    <scope>NUCLEOTIDE SEQUENCE</scope>
    <source>
        <strain evidence="3">CAU 1632</strain>
    </source>
</reference>
<dbReference type="CDD" id="cd08882">
    <property type="entry name" value="RHO_alpha_C_MupW-like"/>
    <property type="match status" value="1"/>
</dbReference>
<dbReference type="PANTHER" id="PTHR43756:SF5">
    <property type="entry name" value="CHOLINE MONOOXYGENASE, CHLOROPLASTIC"/>
    <property type="match status" value="1"/>
</dbReference>
<dbReference type="InterPro" id="IPR001663">
    <property type="entry name" value="Rng_hydr_dOase-A"/>
</dbReference>
<evidence type="ECO:0000313" key="4">
    <source>
        <dbReference type="Proteomes" id="UP001166291"/>
    </source>
</evidence>
<dbReference type="PROSITE" id="PS51296">
    <property type="entry name" value="RIESKE"/>
    <property type="match status" value="1"/>
</dbReference>
<dbReference type="EMBL" id="JAHWDQ010000005">
    <property type="protein sequence ID" value="MBW2942406.1"/>
    <property type="molecule type" value="Genomic_DNA"/>
</dbReference>
<dbReference type="Pfam" id="PF00848">
    <property type="entry name" value="Ring_hydroxyl_A"/>
    <property type="match status" value="1"/>
</dbReference>
<dbReference type="PANTHER" id="PTHR43756">
    <property type="entry name" value="CHOLINE MONOOXYGENASE, CHLOROPLASTIC"/>
    <property type="match status" value="1"/>
</dbReference>
<dbReference type="Pfam" id="PF00355">
    <property type="entry name" value="Rieske"/>
    <property type="match status" value="1"/>
</dbReference>
<feature type="domain" description="Rieske" evidence="2">
    <location>
        <begin position="72"/>
        <end position="179"/>
    </location>
</feature>
<protein>
    <submittedName>
        <fullName evidence="3">Aromatic ring-hydroxylating dioxygenase subunit alpha</fullName>
    </submittedName>
</protein>
<accession>A0ABS6VVU3</accession>
<organism evidence="3 4">
    <name type="scientific">Zhongshania aquimaris</name>
    <dbReference type="NCBI Taxonomy" id="2857107"/>
    <lineage>
        <taxon>Bacteria</taxon>
        <taxon>Pseudomonadati</taxon>
        <taxon>Pseudomonadota</taxon>
        <taxon>Gammaproteobacteria</taxon>
        <taxon>Cellvibrionales</taxon>
        <taxon>Spongiibacteraceae</taxon>
        <taxon>Zhongshania</taxon>
    </lineage>
</organism>
<proteinExistence type="predicted"/>
<keyword evidence="3" id="KW-0223">Dioxygenase</keyword>
<dbReference type="Proteomes" id="UP001166291">
    <property type="component" value="Unassembled WGS sequence"/>
</dbReference>
<dbReference type="RefSeq" id="WP_219044649.1">
    <property type="nucleotide sequence ID" value="NZ_JAHWDQ010000005.1"/>
</dbReference>
<comment type="cofactor">
    <cofactor evidence="1">
        <name>Fe cation</name>
        <dbReference type="ChEBI" id="CHEBI:24875"/>
    </cofactor>
</comment>
<dbReference type="CDD" id="cd03469">
    <property type="entry name" value="Rieske_RO_Alpha_N"/>
    <property type="match status" value="1"/>
</dbReference>
<evidence type="ECO:0000256" key="1">
    <source>
        <dbReference type="ARBA" id="ARBA00001962"/>
    </source>
</evidence>
<evidence type="ECO:0000259" key="2">
    <source>
        <dbReference type="PROSITE" id="PS51296"/>
    </source>
</evidence>
<comment type="caution">
    <text evidence="3">The sequence shown here is derived from an EMBL/GenBank/DDBJ whole genome shotgun (WGS) entry which is preliminary data.</text>
</comment>
<keyword evidence="4" id="KW-1185">Reference proteome</keyword>
<gene>
    <name evidence="3" type="ORF">KXJ70_16540</name>
</gene>
<dbReference type="InterPro" id="IPR015879">
    <property type="entry name" value="Ring_hydroxy_dOase_asu_C_dom"/>
</dbReference>
<dbReference type="InterPro" id="IPR017941">
    <property type="entry name" value="Rieske_2Fe-2S"/>
</dbReference>
<keyword evidence="3" id="KW-0560">Oxidoreductase</keyword>
<dbReference type="GO" id="GO:0051213">
    <property type="term" value="F:dioxygenase activity"/>
    <property type="evidence" value="ECO:0007669"/>
    <property type="project" value="UniProtKB-KW"/>
</dbReference>